<proteinExistence type="predicted"/>
<name>A0ABQ9JWV0_9CUCU</name>
<dbReference type="Proteomes" id="UP001162164">
    <property type="component" value="Unassembled WGS sequence"/>
</dbReference>
<keyword evidence="2" id="KW-1185">Reference proteome</keyword>
<dbReference type="EMBL" id="JAPWTJ010000166">
    <property type="protein sequence ID" value="KAJ8981770.1"/>
    <property type="molecule type" value="Genomic_DNA"/>
</dbReference>
<comment type="caution">
    <text evidence="1">The sequence shown here is derived from an EMBL/GenBank/DDBJ whole genome shotgun (WGS) entry which is preliminary data.</text>
</comment>
<gene>
    <name evidence="1" type="ORF">NQ317_002364</name>
</gene>
<protein>
    <submittedName>
        <fullName evidence="1">Uncharacterized protein</fullName>
    </submittedName>
</protein>
<reference evidence="1" key="1">
    <citation type="journal article" date="2023" name="Insect Mol. Biol.">
        <title>Genome sequencing provides insights into the evolution of gene families encoding plant cell wall-degrading enzymes in longhorned beetles.</title>
        <authorList>
            <person name="Shin N.R."/>
            <person name="Okamura Y."/>
            <person name="Kirsch R."/>
            <person name="Pauchet Y."/>
        </authorList>
    </citation>
    <scope>NUCLEOTIDE SEQUENCE</scope>
    <source>
        <strain evidence="1">MMC_N1</strain>
    </source>
</reference>
<evidence type="ECO:0000313" key="1">
    <source>
        <dbReference type="EMBL" id="KAJ8981770.1"/>
    </source>
</evidence>
<accession>A0ABQ9JWV0</accession>
<sequence>MEAYTQIQSLTGQKYLELLTLLFQLWQFCSQMKKIWTFQIKTCSFNKINLILVELYATILTKSFKTERIQTEMRQIQRQKCSKMFVRHFDIDWHTAKNKMVNI</sequence>
<organism evidence="1 2">
    <name type="scientific">Molorchus minor</name>
    <dbReference type="NCBI Taxonomy" id="1323400"/>
    <lineage>
        <taxon>Eukaryota</taxon>
        <taxon>Metazoa</taxon>
        <taxon>Ecdysozoa</taxon>
        <taxon>Arthropoda</taxon>
        <taxon>Hexapoda</taxon>
        <taxon>Insecta</taxon>
        <taxon>Pterygota</taxon>
        <taxon>Neoptera</taxon>
        <taxon>Endopterygota</taxon>
        <taxon>Coleoptera</taxon>
        <taxon>Polyphaga</taxon>
        <taxon>Cucujiformia</taxon>
        <taxon>Chrysomeloidea</taxon>
        <taxon>Cerambycidae</taxon>
        <taxon>Lamiinae</taxon>
        <taxon>Monochamini</taxon>
        <taxon>Molorchus</taxon>
    </lineage>
</organism>
<evidence type="ECO:0000313" key="2">
    <source>
        <dbReference type="Proteomes" id="UP001162164"/>
    </source>
</evidence>